<name>A0AAN7C0V0_9PEZI</name>
<protein>
    <submittedName>
        <fullName evidence="3">Ribonuclease H</fullName>
    </submittedName>
</protein>
<comment type="caution">
    <text evidence="3">The sequence shown here is derived from an EMBL/GenBank/DDBJ whole genome shotgun (WGS) entry which is preliminary data.</text>
</comment>
<dbReference type="PROSITE" id="PS50879">
    <property type="entry name" value="RNASE_H_1"/>
    <property type="match status" value="1"/>
</dbReference>
<proteinExistence type="predicted"/>
<feature type="domain" description="RNase H type-1" evidence="2">
    <location>
        <begin position="64"/>
        <end position="234"/>
    </location>
</feature>
<sequence>MEPGVHSFYPYRNGGSSRRRLTRRSNVRPATVFVPQDASLSPEAHFPLQTSVRATFPRFINRFDSREILVVVDGSCINNGRHANKLQEPIGGCAFVFKGSPSGSVAFRLEREGPDGSPAEHTSNRAKLRAVIAALQFRAWGGEGWRRVVILTDLEYIVWGATRWLPLWVARRWRRPRGRGMVMNRDLWEELQYRIEELRALGCEVSFWLVTDEGEEHSSRVIARAKEAARRAARECSDEQVEKFTRLCGILT</sequence>
<dbReference type="Proteomes" id="UP001303760">
    <property type="component" value="Unassembled WGS sequence"/>
</dbReference>
<dbReference type="InterPro" id="IPR012337">
    <property type="entry name" value="RNaseH-like_sf"/>
</dbReference>
<accession>A0AAN7C0V0</accession>
<gene>
    <name evidence="3" type="ORF">C8A03DRAFT_19793</name>
</gene>
<dbReference type="Gene3D" id="3.30.420.10">
    <property type="entry name" value="Ribonuclease H-like superfamily/Ribonuclease H"/>
    <property type="match status" value="1"/>
</dbReference>
<keyword evidence="4" id="KW-1185">Reference proteome</keyword>
<dbReference type="GO" id="GO:0004523">
    <property type="term" value="F:RNA-DNA hybrid ribonuclease activity"/>
    <property type="evidence" value="ECO:0007669"/>
    <property type="project" value="InterPro"/>
</dbReference>
<dbReference type="SUPFAM" id="SSF53098">
    <property type="entry name" value="Ribonuclease H-like"/>
    <property type="match status" value="1"/>
</dbReference>
<organism evidence="3 4">
    <name type="scientific">Achaetomium macrosporum</name>
    <dbReference type="NCBI Taxonomy" id="79813"/>
    <lineage>
        <taxon>Eukaryota</taxon>
        <taxon>Fungi</taxon>
        <taxon>Dikarya</taxon>
        <taxon>Ascomycota</taxon>
        <taxon>Pezizomycotina</taxon>
        <taxon>Sordariomycetes</taxon>
        <taxon>Sordariomycetidae</taxon>
        <taxon>Sordariales</taxon>
        <taxon>Chaetomiaceae</taxon>
        <taxon>Achaetomium</taxon>
    </lineage>
</organism>
<dbReference type="GO" id="GO:0003676">
    <property type="term" value="F:nucleic acid binding"/>
    <property type="evidence" value="ECO:0007669"/>
    <property type="project" value="InterPro"/>
</dbReference>
<dbReference type="Pfam" id="PF00075">
    <property type="entry name" value="RNase_H"/>
    <property type="match status" value="1"/>
</dbReference>
<feature type="region of interest" description="Disordered" evidence="1">
    <location>
        <begin position="1"/>
        <end position="24"/>
    </location>
</feature>
<reference evidence="3" key="1">
    <citation type="journal article" date="2023" name="Mol. Phylogenet. Evol.">
        <title>Genome-scale phylogeny and comparative genomics of the fungal order Sordariales.</title>
        <authorList>
            <person name="Hensen N."/>
            <person name="Bonometti L."/>
            <person name="Westerberg I."/>
            <person name="Brannstrom I.O."/>
            <person name="Guillou S."/>
            <person name="Cros-Aarteil S."/>
            <person name="Calhoun S."/>
            <person name="Haridas S."/>
            <person name="Kuo A."/>
            <person name="Mondo S."/>
            <person name="Pangilinan J."/>
            <person name="Riley R."/>
            <person name="LaButti K."/>
            <person name="Andreopoulos B."/>
            <person name="Lipzen A."/>
            <person name="Chen C."/>
            <person name="Yan M."/>
            <person name="Daum C."/>
            <person name="Ng V."/>
            <person name="Clum A."/>
            <person name="Steindorff A."/>
            <person name="Ohm R.A."/>
            <person name="Martin F."/>
            <person name="Silar P."/>
            <person name="Natvig D.O."/>
            <person name="Lalanne C."/>
            <person name="Gautier V."/>
            <person name="Ament-Velasquez S.L."/>
            <person name="Kruys A."/>
            <person name="Hutchinson M.I."/>
            <person name="Powell A.J."/>
            <person name="Barry K."/>
            <person name="Miller A.N."/>
            <person name="Grigoriev I.V."/>
            <person name="Debuchy R."/>
            <person name="Gladieux P."/>
            <person name="Hiltunen Thoren M."/>
            <person name="Johannesson H."/>
        </authorList>
    </citation>
    <scope>NUCLEOTIDE SEQUENCE</scope>
    <source>
        <strain evidence="3">CBS 532.94</strain>
    </source>
</reference>
<evidence type="ECO:0000313" key="3">
    <source>
        <dbReference type="EMBL" id="KAK4233052.1"/>
    </source>
</evidence>
<evidence type="ECO:0000259" key="2">
    <source>
        <dbReference type="PROSITE" id="PS50879"/>
    </source>
</evidence>
<dbReference type="InterPro" id="IPR002156">
    <property type="entry name" value="RNaseH_domain"/>
</dbReference>
<evidence type="ECO:0000313" key="4">
    <source>
        <dbReference type="Proteomes" id="UP001303760"/>
    </source>
</evidence>
<dbReference type="AlphaFoldDB" id="A0AAN7C0V0"/>
<dbReference type="EMBL" id="MU860690">
    <property type="protein sequence ID" value="KAK4233052.1"/>
    <property type="molecule type" value="Genomic_DNA"/>
</dbReference>
<dbReference type="InterPro" id="IPR036397">
    <property type="entry name" value="RNaseH_sf"/>
</dbReference>
<reference evidence="3" key="2">
    <citation type="submission" date="2023-05" db="EMBL/GenBank/DDBJ databases">
        <authorList>
            <consortium name="Lawrence Berkeley National Laboratory"/>
            <person name="Steindorff A."/>
            <person name="Hensen N."/>
            <person name="Bonometti L."/>
            <person name="Westerberg I."/>
            <person name="Brannstrom I.O."/>
            <person name="Guillou S."/>
            <person name="Cros-Aarteil S."/>
            <person name="Calhoun S."/>
            <person name="Haridas S."/>
            <person name="Kuo A."/>
            <person name="Mondo S."/>
            <person name="Pangilinan J."/>
            <person name="Riley R."/>
            <person name="Labutti K."/>
            <person name="Andreopoulos B."/>
            <person name="Lipzen A."/>
            <person name="Chen C."/>
            <person name="Yanf M."/>
            <person name="Daum C."/>
            <person name="Ng V."/>
            <person name="Clum A."/>
            <person name="Ohm R."/>
            <person name="Martin F."/>
            <person name="Silar P."/>
            <person name="Natvig D."/>
            <person name="Lalanne C."/>
            <person name="Gautier V."/>
            <person name="Ament-Velasquez S.L."/>
            <person name="Kruys A."/>
            <person name="Hutchinson M.I."/>
            <person name="Powell A.J."/>
            <person name="Barry K."/>
            <person name="Miller A.N."/>
            <person name="Grigoriev I.V."/>
            <person name="Debuchy R."/>
            <person name="Gladieux P."/>
            <person name="Thoren M.H."/>
            <person name="Johannesson H."/>
        </authorList>
    </citation>
    <scope>NUCLEOTIDE SEQUENCE</scope>
    <source>
        <strain evidence="3">CBS 532.94</strain>
    </source>
</reference>
<evidence type="ECO:0000256" key="1">
    <source>
        <dbReference type="SAM" id="MobiDB-lite"/>
    </source>
</evidence>